<dbReference type="InterPro" id="IPR016197">
    <property type="entry name" value="Chromo-like_dom_sf"/>
</dbReference>
<evidence type="ECO:0000256" key="1">
    <source>
        <dbReference type="ARBA" id="ARBA00011353"/>
    </source>
</evidence>
<dbReference type="EMBL" id="JAWDJX010000138">
    <property type="protein sequence ID" value="KAK3045888.1"/>
    <property type="molecule type" value="Genomic_DNA"/>
</dbReference>
<dbReference type="SUPFAM" id="SSF54160">
    <property type="entry name" value="Chromo domain-like"/>
    <property type="match status" value="1"/>
</dbReference>
<dbReference type="Pfam" id="PF00385">
    <property type="entry name" value="Chromo"/>
    <property type="match status" value="1"/>
</dbReference>
<dbReference type="CDD" id="cd00024">
    <property type="entry name" value="CD_CSD"/>
    <property type="match status" value="1"/>
</dbReference>
<comment type="caution">
    <text evidence="3">The sequence shown here is derived from an EMBL/GenBank/DDBJ whole genome shotgun (WGS) entry which is preliminary data.</text>
</comment>
<dbReference type="InterPro" id="IPR000953">
    <property type="entry name" value="Chromo/chromo_shadow_dom"/>
</dbReference>
<evidence type="ECO:0000313" key="4">
    <source>
        <dbReference type="Proteomes" id="UP001271007"/>
    </source>
</evidence>
<evidence type="ECO:0000313" key="3">
    <source>
        <dbReference type="EMBL" id="KAK3045888.1"/>
    </source>
</evidence>
<comment type="subunit">
    <text evidence="1">Component of the NuA4 histone acetyltransferase complex.</text>
</comment>
<reference evidence="3" key="1">
    <citation type="submission" date="2023-04" db="EMBL/GenBank/DDBJ databases">
        <title>Black Yeasts Isolated from many extreme environments.</title>
        <authorList>
            <person name="Coleine C."/>
            <person name="Stajich J.E."/>
            <person name="Selbmann L."/>
        </authorList>
    </citation>
    <scope>NUCLEOTIDE SEQUENCE</scope>
    <source>
        <strain evidence="3">CCFEE 5312</strain>
    </source>
</reference>
<protein>
    <recommendedName>
        <fullName evidence="2">Chromo domain-containing protein</fullName>
    </recommendedName>
</protein>
<name>A0AAJ0D9M2_9PEZI</name>
<dbReference type="Proteomes" id="UP001271007">
    <property type="component" value="Unassembled WGS sequence"/>
</dbReference>
<feature type="domain" description="Chromo" evidence="2">
    <location>
        <begin position="11"/>
        <end position="56"/>
    </location>
</feature>
<dbReference type="InterPro" id="IPR023780">
    <property type="entry name" value="Chromo_domain"/>
</dbReference>
<keyword evidence="4" id="KW-1185">Reference proteome</keyword>
<dbReference type="GO" id="GO:0006338">
    <property type="term" value="P:chromatin remodeling"/>
    <property type="evidence" value="ECO:0007669"/>
    <property type="project" value="UniProtKB-ARBA"/>
</dbReference>
<organism evidence="3 4">
    <name type="scientific">Extremus antarcticus</name>
    <dbReference type="NCBI Taxonomy" id="702011"/>
    <lineage>
        <taxon>Eukaryota</taxon>
        <taxon>Fungi</taxon>
        <taxon>Dikarya</taxon>
        <taxon>Ascomycota</taxon>
        <taxon>Pezizomycotina</taxon>
        <taxon>Dothideomycetes</taxon>
        <taxon>Dothideomycetidae</taxon>
        <taxon>Mycosphaerellales</taxon>
        <taxon>Extremaceae</taxon>
        <taxon>Extremus</taxon>
    </lineage>
</organism>
<dbReference type="AlphaFoldDB" id="A0AAJ0D9M2"/>
<gene>
    <name evidence="3" type="ORF">LTR09_012582</name>
</gene>
<proteinExistence type="predicted"/>
<accession>A0AAJ0D9M2</accession>
<dbReference type="Gene3D" id="2.40.50.40">
    <property type="match status" value="1"/>
</dbReference>
<dbReference type="PROSITE" id="PS50013">
    <property type="entry name" value="CHROMO_2"/>
    <property type="match status" value="1"/>
</dbReference>
<sequence length="92" mass="10545">MASTKLTEGEAWVERIMGQKRKGKNMLFRIKWEKDPTTTWEPFENVQSADAHIDDYLDNGRNQSLVEWLAGVGYNVNIKSTEPKPGLSYAQQ</sequence>
<evidence type="ECO:0000259" key="2">
    <source>
        <dbReference type="PROSITE" id="PS50013"/>
    </source>
</evidence>